<reference evidence="1 2" key="1">
    <citation type="journal article" date="2016" name="Plant Pathol.">
        <title>Genetic characterization of strains named as Xanthomonas axonopodis pv. dieffenbachiae leads to a taxonomic revision of the X. axonopodis species complex.</title>
        <authorList>
            <person name="Constantin E.C."/>
            <person name="Cleenwerck I."/>
            <person name="Maes M."/>
            <person name="Baeyen S."/>
            <person name="Van Malderghem C."/>
            <person name="De Vos P."/>
            <person name="Cottyn B."/>
        </authorList>
    </citation>
    <scope>NUCLEOTIDE SEQUENCE [LARGE SCALE GENOMIC DNA]</scope>
    <source>
        <strain evidence="1 2">LMG 25940</strain>
    </source>
</reference>
<sequence>MLSSDAFIKAPRMGRLLTYLVEQAIAGRSRNTNEYAIGIDVFDRNPANYVPAEDPVVRVQVGRLRQRLNSYYCQQGAAAALVISIPLGSYMPVILRRNPAPSSPGSGLIIQPIHYIAERSDGQAFTHGLYEELLDQLFQTFGEAFAVLPVAASANGDAMTSKELLSGASVNHSIEGSVRVDAERIRASFRIVDSSLRRIRWARHFDRSIGFGIQQQEELATSICTALKQVFSFDLRARL</sequence>
<evidence type="ECO:0000313" key="1">
    <source>
        <dbReference type="EMBL" id="OQP81751.1"/>
    </source>
</evidence>
<comment type="caution">
    <text evidence="1">The sequence shown here is derived from an EMBL/GenBank/DDBJ whole genome shotgun (WGS) entry which is preliminary data.</text>
</comment>
<protein>
    <recommendedName>
        <fullName evidence="3">TolB amino-terminal domain-containing protein</fullName>
    </recommendedName>
</protein>
<evidence type="ECO:0000313" key="2">
    <source>
        <dbReference type="Proteomes" id="UP000050546"/>
    </source>
</evidence>
<accession>A0A1V9HFS9</accession>
<dbReference type="EMBL" id="JPYI02000020">
    <property type="protein sequence ID" value="OQP81751.1"/>
    <property type="molecule type" value="Genomic_DNA"/>
</dbReference>
<proteinExistence type="predicted"/>
<organism evidence="1 2">
    <name type="scientific">Xanthomonas phaseoli pv. dieffenbachiae</name>
    <dbReference type="NCBI Taxonomy" id="92828"/>
    <lineage>
        <taxon>Bacteria</taxon>
        <taxon>Pseudomonadati</taxon>
        <taxon>Pseudomonadota</taxon>
        <taxon>Gammaproteobacteria</taxon>
        <taxon>Lysobacterales</taxon>
        <taxon>Lysobacteraceae</taxon>
        <taxon>Xanthomonas</taxon>
    </lineage>
</organism>
<dbReference type="Proteomes" id="UP000050546">
    <property type="component" value="Unassembled WGS sequence"/>
</dbReference>
<reference evidence="1 2" key="2">
    <citation type="journal article" date="2017" name="Plant Pathol.">
        <title>Pathogenicity and virulence gene content of Xanthomonas strains infecting Araceae, formerly known as Xanthomonas axonopodis pv. dieffenbachiae.</title>
        <authorList>
            <person name="Constantin E.C."/>
            <person name="Haegeman A."/>
            <person name="Van Vaerenbergh J."/>
            <person name="Baeyen S."/>
            <person name="Van Malderghem C."/>
            <person name="Maes M."/>
            <person name="Cottyn B."/>
        </authorList>
    </citation>
    <scope>NUCLEOTIDE SEQUENCE [LARGE SCALE GENOMIC DNA]</scope>
    <source>
        <strain evidence="1 2">LMG 25940</strain>
    </source>
</reference>
<evidence type="ECO:0008006" key="3">
    <source>
        <dbReference type="Google" id="ProtNLM"/>
    </source>
</evidence>
<dbReference type="GeneID" id="93990446"/>
<dbReference type="STRING" id="1437877.GCA_001564415_03790"/>
<gene>
    <name evidence="1" type="ORF">IM53_003315</name>
</gene>
<name>A0A1V9HFS9_9XANT</name>
<dbReference type="RefSeq" id="WP_057677403.1">
    <property type="nucleotide sequence ID" value="NZ_CP041380.1"/>
</dbReference>
<dbReference type="AlphaFoldDB" id="A0A1V9HFS9"/>